<name>A0A2H0VD59_9BACT</name>
<gene>
    <name evidence="1" type="ORF">COT91_03455</name>
</gene>
<dbReference type="EMBL" id="PFAJ01000046">
    <property type="protein sequence ID" value="PIR97048.1"/>
    <property type="molecule type" value="Genomic_DNA"/>
</dbReference>
<proteinExistence type="predicted"/>
<protein>
    <submittedName>
        <fullName evidence="1">Uncharacterized protein</fullName>
    </submittedName>
</protein>
<organism evidence="1 2">
    <name type="scientific">Candidatus Doudnabacteria bacterium CG10_big_fil_rev_8_21_14_0_10_41_10</name>
    <dbReference type="NCBI Taxonomy" id="1974551"/>
    <lineage>
        <taxon>Bacteria</taxon>
        <taxon>Candidatus Doudnaibacteriota</taxon>
    </lineage>
</organism>
<comment type="caution">
    <text evidence="1">The sequence shown here is derived from an EMBL/GenBank/DDBJ whole genome shotgun (WGS) entry which is preliminary data.</text>
</comment>
<dbReference type="Proteomes" id="UP000230557">
    <property type="component" value="Unassembled WGS sequence"/>
</dbReference>
<sequence>MTELQKAARIERLVAIANESKNSEDYKLANIVFAVLVWENPEGTWELETDDERGEYVSEVYYDLAVFIAPSGARVCIPVPLLTPYAGVTFLKRAKIVSRLRHERKVSKKQDTTALWDEFLAYVSSAAGEKAISLSLVNRVDMRQVFDRECASRQEKLPGPANLAEFFITD</sequence>
<accession>A0A2H0VD59</accession>
<evidence type="ECO:0000313" key="2">
    <source>
        <dbReference type="Proteomes" id="UP000230557"/>
    </source>
</evidence>
<evidence type="ECO:0000313" key="1">
    <source>
        <dbReference type="EMBL" id="PIR97048.1"/>
    </source>
</evidence>
<reference evidence="2" key="1">
    <citation type="submission" date="2017-09" db="EMBL/GenBank/DDBJ databases">
        <title>Depth-based differentiation of microbial function through sediment-hosted aquifers and enrichment of novel symbionts in the deep terrestrial subsurface.</title>
        <authorList>
            <person name="Probst A.J."/>
            <person name="Ladd B."/>
            <person name="Jarett J.K."/>
            <person name="Geller-Mcgrath D.E."/>
            <person name="Sieber C.M.K."/>
            <person name="Emerson J.B."/>
            <person name="Anantharaman K."/>
            <person name="Thomas B.C."/>
            <person name="Malmstrom R."/>
            <person name="Stieglmeier M."/>
            <person name="Klingl A."/>
            <person name="Woyke T."/>
            <person name="Ryan C.M."/>
            <person name="Banfield J.F."/>
        </authorList>
    </citation>
    <scope>NUCLEOTIDE SEQUENCE [LARGE SCALE GENOMIC DNA]</scope>
</reference>
<dbReference type="AlphaFoldDB" id="A0A2H0VD59"/>